<dbReference type="InterPro" id="IPR051159">
    <property type="entry name" value="Hexapeptide_acetyltransf"/>
</dbReference>
<keyword evidence="2" id="KW-0808">Transferase</keyword>
<dbReference type="InterPro" id="IPR018357">
    <property type="entry name" value="Hexapep_transf_CS"/>
</dbReference>
<keyword evidence="3" id="KW-0677">Repeat</keyword>
<dbReference type="SUPFAM" id="SSF51161">
    <property type="entry name" value="Trimeric LpxA-like enzymes"/>
    <property type="match status" value="1"/>
</dbReference>
<evidence type="ECO:0000256" key="3">
    <source>
        <dbReference type="ARBA" id="ARBA00022737"/>
    </source>
</evidence>
<dbReference type="CDD" id="cd04647">
    <property type="entry name" value="LbH_MAT_like"/>
    <property type="match status" value="1"/>
</dbReference>
<keyword evidence="6" id="KW-1185">Reference proteome</keyword>
<dbReference type="PANTHER" id="PTHR23416">
    <property type="entry name" value="SIALIC ACID SYNTHASE-RELATED"/>
    <property type="match status" value="1"/>
</dbReference>
<organism evidence="5 6">
    <name type="scientific">Pseudomaricurvus hydrocarbonicus</name>
    <dbReference type="NCBI Taxonomy" id="1470433"/>
    <lineage>
        <taxon>Bacteria</taxon>
        <taxon>Pseudomonadati</taxon>
        <taxon>Pseudomonadota</taxon>
        <taxon>Gammaproteobacteria</taxon>
        <taxon>Cellvibrionales</taxon>
        <taxon>Cellvibrionaceae</taxon>
        <taxon>Pseudomaricurvus</taxon>
    </lineage>
</organism>
<keyword evidence="4 5" id="KW-0012">Acyltransferase</keyword>
<dbReference type="GO" id="GO:0008374">
    <property type="term" value="F:O-acyltransferase activity"/>
    <property type="evidence" value="ECO:0007669"/>
    <property type="project" value="TreeGrafter"/>
</dbReference>
<reference evidence="5" key="1">
    <citation type="submission" date="2020-03" db="EMBL/GenBank/DDBJ databases">
        <authorList>
            <person name="Guo F."/>
        </authorList>
    </citation>
    <scope>NUCLEOTIDE SEQUENCE</scope>
    <source>
        <strain evidence="5">JCM 30134</strain>
    </source>
</reference>
<dbReference type="InterPro" id="IPR011004">
    <property type="entry name" value="Trimer_LpxA-like_sf"/>
</dbReference>
<comment type="similarity">
    <text evidence="1">Belongs to the transferase hexapeptide repeat family.</text>
</comment>
<dbReference type="InterPro" id="IPR001451">
    <property type="entry name" value="Hexapep"/>
</dbReference>
<sequence length="205" mass="22350">MDQYRIQHKRRLSYMPWLYYSLKAKHREWASLWQREVQKSLTELETVELGEDCFIAPEANLFAEPGRTIVIGDRSQIAANSFLHGPIKLGTAVSINQSVTMDGGRAGIRIGDNTRIAAQTCMFAFNHGMEVDRLIQEQPVSSRGIEIGSDVWIGANVCIVDGVSIGDKAIIGMGSVVTKNVPAGAKVAGNPAAIIGYRGPQDGHI</sequence>
<dbReference type="Gene3D" id="2.160.10.10">
    <property type="entry name" value="Hexapeptide repeat proteins"/>
    <property type="match status" value="1"/>
</dbReference>
<dbReference type="EMBL" id="JAAONZ010000004">
    <property type="protein sequence ID" value="NHO65402.1"/>
    <property type="molecule type" value="Genomic_DNA"/>
</dbReference>
<evidence type="ECO:0000313" key="6">
    <source>
        <dbReference type="Proteomes" id="UP000787472"/>
    </source>
</evidence>
<dbReference type="Pfam" id="PF14602">
    <property type="entry name" value="Hexapep_2"/>
    <property type="match status" value="1"/>
</dbReference>
<evidence type="ECO:0000256" key="4">
    <source>
        <dbReference type="ARBA" id="ARBA00023315"/>
    </source>
</evidence>
<comment type="caution">
    <text evidence="5">The sequence shown here is derived from an EMBL/GenBank/DDBJ whole genome shotgun (WGS) entry which is preliminary data.</text>
</comment>
<dbReference type="PROSITE" id="PS00101">
    <property type="entry name" value="HEXAPEP_TRANSFERASES"/>
    <property type="match status" value="1"/>
</dbReference>
<name>A0A9E5JZF6_9GAMM</name>
<dbReference type="GO" id="GO:0005829">
    <property type="term" value="C:cytosol"/>
    <property type="evidence" value="ECO:0007669"/>
    <property type="project" value="TreeGrafter"/>
</dbReference>
<evidence type="ECO:0000256" key="2">
    <source>
        <dbReference type="ARBA" id="ARBA00022679"/>
    </source>
</evidence>
<gene>
    <name evidence="5" type="ORF">G8770_07610</name>
</gene>
<dbReference type="AlphaFoldDB" id="A0A9E5JZF6"/>
<protein>
    <submittedName>
        <fullName evidence="5">Acyltransferase</fullName>
    </submittedName>
</protein>
<dbReference type="Proteomes" id="UP000787472">
    <property type="component" value="Unassembled WGS sequence"/>
</dbReference>
<accession>A0A9E5JZF6</accession>
<proteinExistence type="inferred from homology"/>
<evidence type="ECO:0000313" key="5">
    <source>
        <dbReference type="EMBL" id="NHO65402.1"/>
    </source>
</evidence>
<evidence type="ECO:0000256" key="1">
    <source>
        <dbReference type="ARBA" id="ARBA00007274"/>
    </source>
</evidence>
<dbReference type="PANTHER" id="PTHR23416:SF23">
    <property type="entry name" value="ACETYLTRANSFERASE C18B11.09C-RELATED"/>
    <property type="match status" value="1"/>
</dbReference>